<dbReference type="GeneID" id="28822996"/>
<name>A0A194X1B4_MOLSC</name>
<dbReference type="AlphaFoldDB" id="A0A194X1B4"/>
<sequence>MTTVFPDIQFGPSTVVQSPSLTHIIASVTSHPLSTANSTVITLATPSNSPTTPPISTSNSGFSDRIQTFFHSLPYEPGIFIGILVAALVLLLILSAAIFTCVKSCQRRQGFLGRTPAPAAAWEGVGAGIWHHGGIYPERKNGSPATIKNSLRRHSSSGSFFPKYSHDDLIQLSSPIYHKPMRPTGATKAAPSSSGYILDMPRAYIHRPPGVLTTFWVPKTTLQEKCQSEIP</sequence>
<organism evidence="2 3">
    <name type="scientific">Mollisia scopiformis</name>
    <name type="common">Conifer needle endophyte fungus</name>
    <name type="synonym">Phialocephala scopiformis</name>
    <dbReference type="NCBI Taxonomy" id="149040"/>
    <lineage>
        <taxon>Eukaryota</taxon>
        <taxon>Fungi</taxon>
        <taxon>Dikarya</taxon>
        <taxon>Ascomycota</taxon>
        <taxon>Pezizomycotina</taxon>
        <taxon>Leotiomycetes</taxon>
        <taxon>Helotiales</taxon>
        <taxon>Mollisiaceae</taxon>
        <taxon>Mollisia</taxon>
    </lineage>
</organism>
<evidence type="ECO:0000256" key="1">
    <source>
        <dbReference type="SAM" id="Phobius"/>
    </source>
</evidence>
<dbReference type="RefSeq" id="XP_018068338.1">
    <property type="nucleotide sequence ID" value="XM_018213270.1"/>
</dbReference>
<proteinExistence type="predicted"/>
<feature type="transmembrane region" description="Helical" evidence="1">
    <location>
        <begin position="79"/>
        <end position="102"/>
    </location>
</feature>
<gene>
    <name evidence="2" type="ORF">LY89DRAFT_672252</name>
</gene>
<keyword evidence="3" id="KW-1185">Reference proteome</keyword>
<protein>
    <submittedName>
        <fullName evidence="2">Uncharacterized protein</fullName>
    </submittedName>
</protein>
<evidence type="ECO:0000313" key="2">
    <source>
        <dbReference type="EMBL" id="KUJ13983.1"/>
    </source>
</evidence>
<reference evidence="2 3" key="1">
    <citation type="submission" date="2015-10" db="EMBL/GenBank/DDBJ databases">
        <title>Full genome of DAOMC 229536 Phialocephala scopiformis, a fungal endophyte of spruce producing the potent anti-insectan compound rugulosin.</title>
        <authorList>
            <consortium name="DOE Joint Genome Institute"/>
            <person name="Walker A.K."/>
            <person name="Frasz S.L."/>
            <person name="Seifert K.A."/>
            <person name="Miller J.D."/>
            <person name="Mondo S.J."/>
            <person name="Labutti K."/>
            <person name="Lipzen A."/>
            <person name="Dockter R."/>
            <person name="Kennedy M."/>
            <person name="Grigoriev I.V."/>
            <person name="Spatafora J.W."/>
        </authorList>
    </citation>
    <scope>NUCLEOTIDE SEQUENCE [LARGE SCALE GENOMIC DNA]</scope>
    <source>
        <strain evidence="2 3">CBS 120377</strain>
    </source>
</reference>
<keyword evidence="1" id="KW-0472">Membrane</keyword>
<dbReference type="InParanoid" id="A0A194X1B4"/>
<dbReference type="Proteomes" id="UP000070700">
    <property type="component" value="Unassembled WGS sequence"/>
</dbReference>
<keyword evidence="1" id="KW-0812">Transmembrane</keyword>
<dbReference type="EMBL" id="KQ947421">
    <property type="protein sequence ID" value="KUJ13983.1"/>
    <property type="molecule type" value="Genomic_DNA"/>
</dbReference>
<dbReference type="KEGG" id="psco:LY89DRAFT_672252"/>
<evidence type="ECO:0000313" key="3">
    <source>
        <dbReference type="Proteomes" id="UP000070700"/>
    </source>
</evidence>
<keyword evidence="1" id="KW-1133">Transmembrane helix</keyword>
<accession>A0A194X1B4</accession>